<organism evidence="1 2">
    <name type="scientific">Alligator mississippiensis</name>
    <name type="common">American alligator</name>
    <dbReference type="NCBI Taxonomy" id="8496"/>
    <lineage>
        <taxon>Eukaryota</taxon>
        <taxon>Metazoa</taxon>
        <taxon>Chordata</taxon>
        <taxon>Craniata</taxon>
        <taxon>Vertebrata</taxon>
        <taxon>Euteleostomi</taxon>
        <taxon>Archelosauria</taxon>
        <taxon>Archosauria</taxon>
        <taxon>Crocodylia</taxon>
        <taxon>Alligatoridae</taxon>
        <taxon>Alligatorinae</taxon>
        <taxon>Alligator</taxon>
    </lineage>
</organism>
<evidence type="ECO:0000313" key="1">
    <source>
        <dbReference type="EMBL" id="KYO26991.1"/>
    </source>
</evidence>
<comment type="caution">
    <text evidence="1">The sequence shown here is derived from an EMBL/GenBank/DDBJ whole genome shotgun (WGS) entry which is preliminary data.</text>
</comment>
<reference evidence="1 2" key="1">
    <citation type="journal article" date="2012" name="Genome Biol.">
        <title>Sequencing three crocodilian genomes to illuminate the evolution of archosaurs and amniotes.</title>
        <authorList>
            <person name="St John J.A."/>
            <person name="Braun E.L."/>
            <person name="Isberg S.R."/>
            <person name="Miles L.G."/>
            <person name="Chong A.Y."/>
            <person name="Gongora J."/>
            <person name="Dalzell P."/>
            <person name="Moran C."/>
            <person name="Bed'hom B."/>
            <person name="Abzhanov A."/>
            <person name="Burgess S.C."/>
            <person name="Cooksey A.M."/>
            <person name="Castoe T.A."/>
            <person name="Crawford N.G."/>
            <person name="Densmore L.D."/>
            <person name="Drew J.C."/>
            <person name="Edwards S.V."/>
            <person name="Faircloth B.C."/>
            <person name="Fujita M.K."/>
            <person name="Greenwold M.J."/>
            <person name="Hoffmann F.G."/>
            <person name="Howard J.M."/>
            <person name="Iguchi T."/>
            <person name="Janes D.E."/>
            <person name="Khan S.Y."/>
            <person name="Kohno S."/>
            <person name="de Koning A.J."/>
            <person name="Lance S.L."/>
            <person name="McCarthy F.M."/>
            <person name="McCormack J.E."/>
            <person name="Merchant M.E."/>
            <person name="Peterson D.G."/>
            <person name="Pollock D.D."/>
            <person name="Pourmand N."/>
            <person name="Raney B.J."/>
            <person name="Roessler K.A."/>
            <person name="Sanford J.R."/>
            <person name="Sawyer R.H."/>
            <person name="Schmidt C.J."/>
            <person name="Triplett E.W."/>
            <person name="Tuberville T.D."/>
            <person name="Venegas-Anaya M."/>
            <person name="Howard J.T."/>
            <person name="Jarvis E.D."/>
            <person name="Guillette L.J.Jr."/>
            <person name="Glenn T.C."/>
            <person name="Green R.E."/>
            <person name="Ray D.A."/>
        </authorList>
    </citation>
    <scope>NUCLEOTIDE SEQUENCE [LARGE SCALE GENOMIC DNA]</scope>
    <source>
        <strain evidence="1">KSC_2009_1</strain>
    </source>
</reference>
<gene>
    <name evidence="1" type="ORF">Y1Q_0019398</name>
</gene>
<evidence type="ECO:0000313" key="2">
    <source>
        <dbReference type="Proteomes" id="UP000050525"/>
    </source>
</evidence>
<protein>
    <submittedName>
        <fullName evidence="1">Uncharacterized protein</fullName>
    </submittedName>
</protein>
<dbReference type="EMBL" id="AKHW03005461">
    <property type="protein sequence ID" value="KYO26991.1"/>
    <property type="molecule type" value="Genomic_DNA"/>
</dbReference>
<name>A0A151MR20_ALLMI</name>
<sequence length="221" mass="24350">MPPSAHPALAPRYLRTGAARDQICSKSYQFNPSKIVYFFAPFLPLPTCNLNVFPITTCFSWHAKEAATETQSNQHVLPADRRSKGTGGYFQAWRGAVRGGLWPVDKANARSFPSQPVASNGTEKWILQAEWSEAKLQGAPSQESLADSRLKIEVAGLLRVGLFFRHLKTICTAPVTSQEYSFCNLKLGRPKTEEWSNLPEITQQANGTVGNSIQVSGVLVQ</sequence>
<dbReference type="Proteomes" id="UP000050525">
    <property type="component" value="Unassembled WGS sequence"/>
</dbReference>
<keyword evidence="2" id="KW-1185">Reference proteome</keyword>
<accession>A0A151MR20</accession>
<proteinExistence type="predicted"/>
<dbReference type="AlphaFoldDB" id="A0A151MR20"/>